<name>A0A8S5UQL1_9CAUD</name>
<protein>
    <submittedName>
        <fullName evidence="1">Uncharacterized protein</fullName>
    </submittedName>
</protein>
<dbReference type="EMBL" id="BK016120">
    <property type="protein sequence ID" value="DAF96759.1"/>
    <property type="molecule type" value="Genomic_DNA"/>
</dbReference>
<organism evidence="1">
    <name type="scientific">Siphoviridae sp. ctfrT39</name>
    <dbReference type="NCBI Taxonomy" id="2825598"/>
    <lineage>
        <taxon>Viruses</taxon>
        <taxon>Duplodnaviria</taxon>
        <taxon>Heunggongvirae</taxon>
        <taxon>Uroviricota</taxon>
        <taxon>Caudoviricetes</taxon>
    </lineage>
</organism>
<reference evidence="1" key="1">
    <citation type="journal article" date="2021" name="Proc. Natl. Acad. Sci. U.S.A.">
        <title>A Catalog of Tens of Thousands of Viruses from Human Metagenomes Reveals Hidden Associations with Chronic Diseases.</title>
        <authorList>
            <person name="Tisza M.J."/>
            <person name="Buck C.B."/>
        </authorList>
    </citation>
    <scope>NUCLEOTIDE SEQUENCE</scope>
    <source>
        <strain evidence="1">CtfrT39</strain>
    </source>
</reference>
<accession>A0A8S5UQL1</accession>
<sequence>MPVDFGYIAQGFVSKLRKDEVVHLTGILIYIAPAYARPAEIRVLLGENIGCHQLRVVTGKGGEDKFLTMVLIYRIGRELVFWEEIGKE</sequence>
<proteinExistence type="predicted"/>
<evidence type="ECO:0000313" key="1">
    <source>
        <dbReference type="EMBL" id="DAF96759.1"/>
    </source>
</evidence>